<evidence type="ECO:0000256" key="1">
    <source>
        <dbReference type="SAM" id="MobiDB-lite"/>
    </source>
</evidence>
<dbReference type="AlphaFoldDB" id="A0A4C1YTL6"/>
<dbReference type="Proteomes" id="UP000299102">
    <property type="component" value="Unassembled WGS sequence"/>
</dbReference>
<gene>
    <name evidence="2" type="ORF">EVAR_59162_1</name>
</gene>
<evidence type="ECO:0000313" key="3">
    <source>
        <dbReference type="Proteomes" id="UP000299102"/>
    </source>
</evidence>
<comment type="caution">
    <text evidence="2">The sequence shown here is derived from an EMBL/GenBank/DDBJ whole genome shotgun (WGS) entry which is preliminary data.</text>
</comment>
<proteinExistence type="predicted"/>
<feature type="region of interest" description="Disordered" evidence="1">
    <location>
        <begin position="1"/>
        <end position="33"/>
    </location>
</feature>
<keyword evidence="3" id="KW-1185">Reference proteome</keyword>
<dbReference type="OrthoDB" id="7489730at2759"/>
<feature type="compositionally biased region" description="Polar residues" evidence="1">
    <location>
        <begin position="21"/>
        <end position="33"/>
    </location>
</feature>
<reference evidence="2 3" key="1">
    <citation type="journal article" date="2019" name="Commun. Biol.">
        <title>The bagworm genome reveals a unique fibroin gene that provides high tensile strength.</title>
        <authorList>
            <person name="Kono N."/>
            <person name="Nakamura H."/>
            <person name="Ohtoshi R."/>
            <person name="Tomita M."/>
            <person name="Numata K."/>
            <person name="Arakawa K."/>
        </authorList>
    </citation>
    <scope>NUCLEOTIDE SEQUENCE [LARGE SCALE GENOMIC DNA]</scope>
</reference>
<protein>
    <submittedName>
        <fullName evidence="2">Uncharacterized protein</fullName>
    </submittedName>
</protein>
<evidence type="ECO:0000313" key="2">
    <source>
        <dbReference type="EMBL" id="GBP79488.1"/>
    </source>
</evidence>
<dbReference type="EMBL" id="BGZK01001415">
    <property type="protein sequence ID" value="GBP79488.1"/>
    <property type="molecule type" value="Genomic_DNA"/>
</dbReference>
<accession>A0A4C1YTL6</accession>
<name>A0A4C1YTL6_EUMVA</name>
<sequence length="101" mass="11117">MVPSESAMKKAASEGILPSQLLRSQSPEPNGSMESLRMMIWEDYGHPSHPTPSSFASIAAQPLQMAYFKELARHLGHAPSACPLGKGMRFIARSENEYRTV</sequence>
<organism evidence="2 3">
    <name type="scientific">Eumeta variegata</name>
    <name type="common">Bagworm moth</name>
    <name type="synonym">Eumeta japonica</name>
    <dbReference type="NCBI Taxonomy" id="151549"/>
    <lineage>
        <taxon>Eukaryota</taxon>
        <taxon>Metazoa</taxon>
        <taxon>Ecdysozoa</taxon>
        <taxon>Arthropoda</taxon>
        <taxon>Hexapoda</taxon>
        <taxon>Insecta</taxon>
        <taxon>Pterygota</taxon>
        <taxon>Neoptera</taxon>
        <taxon>Endopterygota</taxon>
        <taxon>Lepidoptera</taxon>
        <taxon>Glossata</taxon>
        <taxon>Ditrysia</taxon>
        <taxon>Tineoidea</taxon>
        <taxon>Psychidae</taxon>
        <taxon>Oiketicinae</taxon>
        <taxon>Eumeta</taxon>
    </lineage>
</organism>